<dbReference type="Proteomes" id="UP001217754">
    <property type="component" value="Chromosome 1"/>
</dbReference>
<feature type="region of interest" description="Disordered" evidence="1">
    <location>
        <begin position="1"/>
        <end position="111"/>
    </location>
</feature>
<feature type="region of interest" description="Disordered" evidence="1">
    <location>
        <begin position="124"/>
        <end position="154"/>
    </location>
</feature>
<evidence type="ECO:0000313" key="3">
    <source>
        <dbReference type="Proteomes" id="UP001217754"/>
    </source>
</evidence>
<name>A0AAF0F3X6_9BASI</name>
<feature type="compositionally biased region" description="Basic and acidic residues" evidence="1">
    <location>
        <begin position="98"/>
        <end position="111"/>
    </location>
</feature>
<feature type="compositionally biased region" description="Acidic residues" evidence="1">
    <location>
        <begin position="195"/>
        <end position="204"/>
    </location>
</feature>
<dbReference type="EMBL" id="CP119958">
    <property type="protein sequence ID" value="WFD37927.1"/>
    <property type="molecule type" value="Genomic_DNA"/>
</dbReference>
<protein>
    <submittedName>
        <fullName evidence="2">Uncharacterized protein</fullName>
    </submittedName>
</protein>
<reference evidence="2" key="1">
    <citation type="submission" date="2023-03" db="EMBL/GenBank/DDBJ databases">
        <title>Mating type loci evolution in Malassezia.</title>
        <authorList>
            <person name="Coelho M.A."/>
        </authorList>
    </citation>
    <scope>NUCLEOTIDE SEQUENCE</scope>
    <source>
        <strain evidence="2">CBS 9431</strain>
    </source>
</reference>
<organism evidence="2 3">
    <name type="scientific">Malassezia japonica</name>
    <dbReference type="NCBI Taxonomy" id="223818"/>
    <lineage>
        <taxon>Eukaryota</taxon>
        <taxon>Fungi</taxon>
        <taxon>Dikarya</taxon>
        <taxon>Basidiomycota</taxon>
        <taxon>Ustilaginomycotina</taxon>
        <taxon>Malasseziomycetes</taxon>
        <taxon>Malasseziales</taxon>
        <taxon>Malasseziaceae</taxon>
        <taxon>Malassezia</taxon>
    </lineage>
</organism>
<gene>
    <name evidence="2" type="ORF">MJAP1_000875</name>
</gene>
<evidence type="ECO:0000256" key="1">
    <source>
        <dbReference type="SAM" id="MobiDB-lite"/>
    </source>
</evidence>
<dbReference type="GeneID" id="85224524"/>
<sequence>MDVTASSGTMQSESNEPVSLPDAGDSSRRTLFSRRKTTKNKRRWSRLLSRDKKRAPTEEAKDDMVIEIEAQVAAGPPVLLVSGPDEDGGRTQATEAQRATEGEHPSVQGRRDEEVDAMNEDQLVNPHDEAPPVPDKPVPSSVTASASDPTPPVLPAPILPPYDLGAAMEAVSITEPAPALFKTAVHESMHPDESRDQDEEEDEGERPPPPLPNRFLDEFQWHIKTIEFLRRAVAGQERYLYAMWLRRDDYRKLVPPKMLHDWCKYGNKAHAAIVLALQEDTPSKVLDCIATMKDEKMPDWFKVEPPSVYGREEECPDMASAISELLAALNAIYAKLLACVDPRFVRPDEQTMSQVQVETLYGKASMAKLLEPFGDAKLLKNLNVEYTDEQLLLIQSVHMILTDIMGRTAMNLTYIARQTALREISQWEHLVQSSPPIQWEILMFCFCTCKSRSREEMIEPISKEVLGSLATATSAAQLAVHLPIKVPFIIPSRSGEPLSTYDLYTTRIFHPRLRPFP</sequence>
<dbReference type="RefSeq" id="XP_060120824.1">
    <property type="nucleotide sequence ID" value="XM_060264841.1"/>
</dbReference>
<evidence type="ECO:0000313" key="2">
    <source>
        <dbReference type="EMBL" id="WFD37927.1"/>
    </source>
</evidence>
<feature type="compositionally biased region" description="Basic residues" evidence="1">
    <location>
        <begin position="31"/>
        <end position="45"/>
    </location>
</feature>
<feature type="compositionally biased region" description="Basic and acidic residues" evidence="1">
    <location>
        <begin position="48"/>
        <end position="64"/>
    </location>
</feature>
<dbReference type="AlphaFoldDB" id="A0AAF0F3X6"/>
<proteinExistence type="predicted"/>
<feature type="compositionally biased region" description="Polar residues" evidence="1">
    <location>
        <begin position="1"/>
        <end position="17"/>
    </location>
</feature>
<keyword evidence="3" id="KW-1185">Reference proteome</keyword>
<accession>A0AAF0F3X6</accession>
<feature type="region of interest" description="Disordered" evidence="1">
    <location>
        <begin position="186"/>
        <end position="214"/>
    </location>
</feature>